<dbReference type="Proteomes" id="UP001183390">
    <property type="component" value="Unassembled WGS sequence"/>
</dbReference>
<reference evidence="6" key="1">
    <citation type="submission" date="2023-07" db="EMBL/GenBank/DDBJ databases">
        <title>30 novel species of actinomycetes from the DSMZ collection.</title>
        <authorList>
            <person name="Nouioui I."/>
        </authorList>
    </citation>
    <scope>NUCLEOTIDE SEQUENCE [LARGE SCALE GENOMIC DNA]</scope>
    <source>
        <strain evidence="6">DSM 44743</strain>
    </source>
</reference>
<organism evidence="5 6">
    <name type="scientific">Nocardiopsis lambiniae</name>
    <dbReference type="NCBI Taxonomy" id="3075539"/>
    <lineage>
        <taxon>Bacteria</taxon>
        <taxon>Bacillati</taxon>
        <taxon>Actinomycetota</taxon>
        <taxon>Actinomycetes</taxon>
        <taxon>Streptosporangiales</taxon>
        <taxon>Nocardiopsidaceae</taxon>
        <taxon>Nocardiopsis</taxon>
    </lineage>
</organism>
<keyword evidence="2" id="KW-0175">Coiled coil</keyword>
<dbReference type="SMART" id="SM00422">
    <property type="entry name" value="HTH_MERR"/>
    <property type="match status" value="1"/>
</dbReference>
<gene>
    <name evidence="5" type="ORF">RM479_14060</name>
</gene>
<dbReference type="SUPFAM" id="SSF46955">
    <property type="entry name" value="Putative DNA-binding domain"/>
    <property type="match status" value="1"/>
</dbReference>
<dbReference type="CDD" id="cd01106">
    <property type="entry name" value="HTH_TipAL-Mta"/>
    <property type="match status" value="1"/>
</dbReference>
<keyword evidence="6" id="KW-1185">Reference proteome</keyword>
<evidence type="ECO:0000313" key="6">
    <source>
        <dbReference type="Proteomes" id="UP001183390"/>
    </source>
</evidence>
<dbReference type="EMBL" id="JAVREP010000008">
    <property type="protein sequence ID" value="MDT0329540.1"/>
    <property type="molecule type" value="Genomic_DNA"/>
</dbReference>
<accession>A0ABU2MBN9</accession>
<feature type="coiled-coil region" evidence="2">
    <location>
        <begin position="79"/>
        <end position="106"/>
    </location>
</feature>
<proteinExistence type="predicted"/>
<dbReference type="Pfam" id="PF00376">
    <property type="entry name" value="MerR"/>
    <property type="match status" value="1"/>
</dbReference>
<dbReference type="InterPro" id="IPR000551">
    <property type="entry name" value="MerR-type_HTH_dom"/>
</dbReference>
<evidence type="ECO:0000256" key="3">
    <source>
        <dbReference type="SAM" id="MobiDB-lite"/>
    </source>
</evidence>
<evidence type="ECO:0000256" key="1">
    <source>
        <dbReference type="ARBA" id="ARBA00023125"/>
    </source>
</evidence>
<name>A0ABU2MBN9_9ACTN</name>
<dbReference type="Gene3D" id="1.10.1660.10">
    <property type="match status" value="1"/>
</dbReference>
<protein>
    <submittedName>
        <fullName evidence="5">MerR family DNA-binding transcriptional regulator</fullName>
    </submittedName>
</protein>
<dbReference type="PROSITE" id="PS50937">
    <property type="entry name" value="HTH_MERR_2"/>
    <property type="match status" value="1"/>
</dbReference>
<evidence type="ECO:0000256" key="2">
    <source>
        <dbReference type="SAM" id="Coils"/>
    </source>
</evidence>
<feature type="region of interest" description="Disordered" evidence="3">
    <location>
        <begin position="184"/>
        <end position="213"/>
    </location>
</feature>
<keyword evidence="1 5" id="KW-0238">DNA-binding</keyword>
<evidence type="ECO:0000259" key="4">
    <source>
        <dbReference type="PROSITE" id="PS50937"/>
    </source>
</evidence>
<dbReference type="PANTHER" id="PTHR30204">
    <property type="entry name" value="REDOX-CYCLING DRUG-SENSING TRANSCRIPTIONAL ACTIVATOR SOXR"/>
    <property type="match status" value="1"/>
</dbReference>
<dbReference type="GO" id="GO:0003677">
    <property type="term" value="F:DNA binding"/>
    <property type="evidence" value="ECO:0007669"/>
    <property type="project" value="UniProtKB-KW"/>
</dbReference>
<comment type="caution">
    <text evidence="5">The sequence shown here is derived from an EMBL/GenBank/DDBJ whole genome shotgun (WGS) entry which is preliminary data.</text>
</comment>
<dbReference type="InterPro" id="IPR009061">
    <property type="entry name" value="DNA-bd_dom_put_sf"/>
</dbReference>
<dbReference type="InterPro" id="IPR047057">
    <property type="entry name" value="MerR_fam"/>
</dbReference>
<dbReference type="RefSeq" id="WP_311512183.1">
    <property type="nucleotide sequence ID" value="NZ_JAVREP010000008.1"/>
</dbReference>
<feature type="domain" description="HTH merR-type" evidence="4">
    <location>
        <begin position="2"/>
        <end position="71"/>
    </location>
</feature>
<sequence length="246" mass="27334">MAWSTRQVAELAGTTLKAVRHYHEIGLLDVPERTANGYKRYGVPHLIRLVQIRRLSELGVPLSEIAAMEHGDREPDEAIRVLDAELEAKIDRLTRVREELADLLRHRAPAHTPPGFASVYGDLSERQRSLLAVYSTVLSEKSAEEFRELISEPDATEQEFEALPPDADDAVIADLAERLVPGTLRARERSPWSRDPTSDSPQGSRQAARAMADAAAELYNPAQLRVLKRLIELTAETAEGTGDEAR</sequence>
<evidence type="ECO:0000313" key="5">
    <source>
        <dbReference type="EMBL" id="MDT0329540.1"/>
    </source>
</evidence>
<dbReference type="PANTHER" id="PTHR30204:SF93">
    <property type="entry name" value="HTH MERR-TYPE DOMAIN-CONTAINING PROTEIN"/>
    <property type="match status" value="1"/>
</dbReference>